<feature type="transmembrane region" description="Helical" evidence="1">
    <location>
        <begin position="12"/>
        <end position="32"/>
    </location>
</feature>
<keyword evidence="1" id="KW-0812">Transmembrane</keyword>
<dbReference type="Proteomes" id="UP000824110">
    <property type="component" value="Unassembled WGS sequence"/>
</dbReference>
<gene>
    <name evidence="2" type="ORF">IAB69_04630</name>
</gene>
<reference evidence="2" key="1">
    <citation type="submission" date="2020-10" db="EMBL/GenBank/DDBJ databases">
        <authorList>
            <person name="Gilroy R."/>
        </authorList>
    </citation>
    <scope>NUCLEOTIDE SEQUENCE</scope>
    <source>
        <strain evidence="2">CHK195-12923</strain>
    </source>
</reference>
<sequence length="161" mass="17808">METFKYRFSALMYVLIAIIGAVGVVVLAITLYQVIAFGMELSAVQALTITRYVLGFVVSAILITLAITFLANSGYSVKGKKLITRLGILVSSYDVYKIDTILSDRTTGKLFVIFENDDSINIVIAQNQYEDFVQAVLNANPRIEYSIKSKTSSGEDDKKNK</sequence>
<feature type="transmembrane region" description="Helical" evidence="1">
    <location>
        <begin position="52"/>
        <end position="71"/>
    </location>
</feature>
<name>A0A9D1MKF6_9FIRM</name>
<keyword evidence="1" id="KW-0472">Membrane</keyword>
<evidence type="ECO:0000256" key="1">
    <source>
        <dbReference type="SAM" id="Phobius"/>
    </source>
</evidence>
<dbReference type="AlphaFoldDB" id="A0A9D1MKF6"/>
<accession>A0A9D1MKF6</accession>
<protein>
    <submittedName>
        <fullName evidence="2">Uncharacterized protein</fullName>
    </submittedName>
</protein>
<keyword evidence="1" id="KW-1133">Transmembrane helix</keyword>
<reference evidence="2" key="2">
    <citation type="journal article" date="2021" name="PeerJ">
        <title>Extensive microbial diversity within the chicken gut microbiome revealed by metagenomics and culture.</title>
        <authorList>
            <person name="Gilroy R."/>
            <person name="Ravi A."/>
            <person name="Getino M."/>
            <person name="Pursley I."/>
            <person name="Horton D.L."/>
            <person name="Alikhan N.F."/>
            <person name="Baker D."/>
            <person name="Gharbi K."/>
            <person name="Hall N."/>
            <person name="Watson M."/>
            <person name="Adriaenssens E.M."/>
            <person name="Foster-Nyarko E."/>
            <person name="Jarju S."/>
            <person name="Secka A."/>
            <person name="Antonio M."/>
            <person name="Oren A."/>
            <person name="Chaudhuri R.R."/>
            <person name="La Ragione R."/>
            <person name="Hildebrand F."/>
            <person name="Pallen M.J."/>
        </authorList>
    </citation>
    <scope>NUCLEOTIDE SEQUENCE</scope>
    <source>
        <strain evidence="2">CHK195-12923</strain>
    </source>
</reference>
<dbReference type="EMBL" id="DVNE01000045">
    <property type="protein sequence ID" value="HIU61914.1"/>
    <property type="molecule type" value="Genomic_DNA"/>
</dbReference>
<proteinExistence type="predicted"/>
<evidence type="ECO:0000313" key="3">
    <source>
        <dbReference type="Proteomes" id="UP000824110"/>
    </source>
</evidence>
<comment type="caution">
    <text evidence="2">The sequence shown here is derived from an EMBL/GenBank/DDBJ whole genome shotgun (WGS) entry which is preliminary data.</text>
</comment>
<organism evidence="2 3">
    <name type="scientific">Candidatus Coproplasma excrementigallinarum</name>
    <dbReference type="NCBI Taxonomy" id="2840747"/>
    <lineage>
        <taxon>Bacteria</taxon>
        <taxon>Bacillati</taxon>
        <taxon>Bacillota</taxon>
        <taxon>Clostridia</taxon>
        <taxon>Eubacteriales</taxon>
        <taxon>Candidatus Coproplasma</taxon>
    </lineage>
</organism>
<evidence type="ECO:0000313" key="2">
    <source>
        <dbReference type="EMBL" id="HIU61914.1"/>
    </source>
</evidence>